<dbReference type="Pfam" id="PF01381">
    <property type="entry name" value="HTH_3"/>
    <property type="match status" value="1"/>
</dbReference>
<dbReference type="GO" id="GO:0003677">
    <property type="term" value="F:DNA binding"/>
    <property type="evidence" value="ECO:0007669"/>
    <property type="project" value="UniProtKB-KW"/>
</dbReference>
<dbReference type="EMBL" id="QOCR01000001">
    <property type="protein sequence ID" value="RHW52353.1"/>
    <property type="molecule type" value="Genomic_DNA"/>
</dbReference>
<sequence>MNNVRYYRKKMRLSQLDLANKIDVSRQTINMIENDKYNPTLALCLKLAHILKTDLNALFWEESSSKKS</sequence>
<evidence type="ECO:0000256" key="1">
    <source>
        <dbReference type="ARBA" id="ARBA00023125"/>
    </source>
</evidence>
<dbReference type="PANTHER" id="PTHR46558:SF5">
    <property type="entry name" value="TRANSCRIPTION REGULATOR"/>
    <property type="match status" value="1"/>
</dbReference>
<dbReference type="RefSeq" id="WP_118900308.1">
    <property type="nucleotide sequence ID" value="NZ_CP031513.1"/>
</dbReference>
<gene>
    <name evidence="2" type="ORF">DS831_03240</name>
</gene>
<dbReference type="PANTHER" id="PTHR46558">
    <property type="entry name" value="TRACRIPTIONAL REGULATORY PROTEIN-RELATED-RELATED"/>
    <property type="match status" value="1"/>
</dbReference>
<dbReference type="KEGG" id="lbm:DS830_07035"/>
<dbReference type="SMART" id="SM00530">
    <property type="entry name" value="HTH_XRE"/>
    <property type="match status" value="1"/>
</dbReference>
<dbReference type="CDD" id="cd00093">
    <property type="entry name" value="HTH_XRE"/>
    <property type="match status" value="1"/>
</dbReference>
<dbReference type="PROSITE" id="PS50943">
    <property type="entry name" value="HTH_CROC1"/>
    <property type="match status" value="1"/>
</dbReference>
<dbReference type="OrthoDB" id="6386941at2"/>
<dbReference type="InterPro" id="IPR010982">
    <property type="entry name" value="Lambda_DNA-bd_dom_sf"/>
</dbReference>
<evidence type="ECO:0000313" key="2">
    <source>
        <dbReference type="EMBL" id="RHW52353.1"/>
    </source>
</evidence>
<accession>A0A347ST86</accession>
<keyword evidence="1" id="KW-0238">DNA-binding</keyword>
<protein>
    <submittedName>
        <fullName evidence="2">Transcriptional regulator</fullName>
    </submittedName>
</protein>
<dbReference type="AlphaFoldDB" id="A0A347ST86"/>
<keyword evidence="3" id="KW-1185">Reference proteome</keyword>
<name>A0A347ST86_9LACO</name>
<comment type="caution">
    <text evidence="2">The sequence shown here is derived from an EMBL/GenBank/DDBJ whole genome shotgun (WGS) entry which is preliminary data.</text>
</comment>
<dbReference type="InterPro" id="IPR001387">
    <property type="entry name" value="Cro/C1-type_HTH"/>
</dbReference>
<reference evidence="2 3" key="1">
    <citation type="submission" date="2018-07" db="EMBL/GenBank/DDBJ databases">
        <title>Genome sequences of six Lactobacillus spp. isolated from bumble bee guts.</title>
        <authorList>
            <person name="Motta E.V.S."/>
            <person name="Moran N.A."/>
        </authorList>
    </citation>
    <scope>NUCLEOTIDE SEQUENCE [LARGE SCALE GENOMIC DNA]</scope>
    <source>
        <strain evidence="2 3">BI-1.1</strain>
    </source>
</reference>
<evidence type="ECO:0000313" key="3">
    <source>
        <dbReference type="Proteomes" id="UP000284109"/>
    </source>
</evidence>
<organism evidence="2 3">
    <name type="scientific">Bombilactobacillus bombi</name>
    <dbReference type="NCBI Taxonomy" id="1303590"/>
    <lineage>
        <taxon>Bacteria</taxon>
        <taxon>Bacillati</taxon>
        <taxon>Bacillota</taxon>
        <taxon>Bacilli</taxon>
        <taxon>Lactobacillales</taxon>
        <taxon>Lactobacillaceae</taxon>
        <taxon>Bombilactobacillus</taxon>
    </lineage>
</organism>
<proteinExistence type="predicted"/>
<dbReference type="SUPFAM" id="SSF47413">
    <property type="entry name" value="lambda repressor-like DNA-binding domains"/>
    <property type="match status" value="1"/>
</dbReference>
<dbReference type="Gene3D" id="1.10.260.40">
    <property type="entry name" value="lambda repressor-like DNA-binding domains"/>
    <property type="match status" value="1"/>
</dbReference>
<dbReference type="Proteomes" id="UP000284109">
    <property type="component" value="Unassembled WGS sequence"/>
</dbReference>